<dbReference type="PROSITE" id="PS51318">
    <property type="entry name" value="TAT"/>
    <property type="match status" value="1"/>
</dbReference>
<dbReference type="AlphaFoldDB" id="A0A511JMR0"/>
<dbReference type="SUPFAM" id="SSF63829">
    <property type="entry name" value="Calcium-dependent phosphotriesterase"/>
    <property type="match status" value="1"/>
</dbReference>
<dbReference type="Proteomes" id="UP000321049">
    <property type="component" value="Unassembled WGS sequence"/>
</dbReference>
<feature type="region of interest" description="Disordered" evidence="1">
    <location>
        <begin position="527"/>
        <end position="546"/>
    </location>
</feature>
<accession>A0A511JMR0</accession>
<reference evidence="2 3" key="1">
    <citation type="submission" date="2019-07" db="EMBL/GenBank/DDBJ databases">
        <title>Whole genome shotgun sequence of Cellulomonas terrae NBRC 100819.</title>
        <authorList>
            <person name="Hosoyama A."/>
            <person name="Uohara A."/>
            <person name="Ohji S."/>
            <person name="Ichikawa N."/>
        </authorList>
    </citation>
    <scope>NUCLEOTIDE SEQUENCE [LARGE SCALE GENOMIC DNA]</scope>
    <source>
        <strain evidence="2 3">NBRC 100819</strain>
    </source>
</reference>
<dbReference type="PANTHER" id="PTHR35399">
    <property type="entry name" value="SLR8030 PROTEIN"/>
    <property type="match status" value="1"/>
</dbReference>
<gene>
    <name evidence="2" type="ORF">CTE05_28640</name>
</gene>
<dbReference type="InterPro" id="IPR006311">
    <property type="entry name" value="TAT_signal"/>
</dbReference>
<evidence type="ECO:0000313" key="2">
    <source>
        <dbReference type="EMBL" id="GEL99317.1"/>
    </source>
</evidence>
<organism evidence="2 3">
    <name type="scientific">Cellulomonas terrae</name>
    <dbReference type="NCBI Taxonomy" id="311234"/>
    <lineage>
        <taxon>Bacteria</taxon>
        <taxon>Bacillati</taxon>
        <taxon>Actinomycetota</taxon>
        <taxon>Actinomycetes</taxon>
        <taxon>Micrococcales</taxon>
        <taxon>Cellulomonadaceae</taxon>
        <taxon>Cellulomonas</taxon>
    </lineage>
</organism>
<proteinExistence type="predicted"/>
<evidence type="ECO:0000256" key="1">
    <source>
        <dbReference type="SAM" id="MobiDB-lite"/>
    </source>
</evidence>
<sequence length="708" mass="75767">MSARPHPGTGTVVTMTTTDDRDAVRGVSRRLLLPMAGHTAGKRSPVTCHLKCADACFHPVPNTSDNEYFRDIASASLTRRSVLWGAVAAGGAIVVGAAIGDAQPAAALGRPGKGRLPFTPIAPVGASVDAVVVPDGYRWAPIIRWGDPLFSKRDVFDPTRQTAALQERQFGYNNDYLDIIEGPAGLGALLVANQEYTNESIMFPPATTPEELDEQRRVAIAAHGMAVVQLYRTRRGKPWTYAVGAPLNRRITGNTPFTFSGPAAGSALLTTVEDPTGTTVRGTLGNCAGGTTPWGTVLSGEENFNGYFRTAGTSAADLRYGLADRATSRGWESVDPRFDARNPGYENEPNRFGWIVEVDPLDPHSPPVKHTALGRFKHEGANVVIGRTGRAVAYMGDDERFDYLYKFVSTDTYRPGKSLRARRHNKTLLAAGSLYVARFTGDSPVEEITGTGALPSDGAFDGTGQWVPLMIDGVSQVPGFSADQLVVNVRLAADAVGATKMDRCEDVEPHPRSGRVYVVCTNNTDRGKVGKEGATEPNPRSGNRDGHVIEITEAGDDAAATTFGWSILLVCGDPATNTSTYFAGFPPEKVSPISCPDNVTFDSVGNMWLATDGAPGVIGYCDGLFKVPLEGPERGRVQQFLSVPAQAETCGPVVRDEESMVYVAVQHPGEDGTWAQQHSYFPDYVAPGTLSGGRWGGPRPSVVQVWKP</sequence>
<comment type="caution">
    <text evidence="2">The sequence shown here is derived from an EMBL/GenBank/DDBJ whole genome shotgun (WGS) entry which is preliminary data.</text>
</comment>
<protein>
    <submittedName>
        <fullName evidence="2">Phosphatase</fullName>
    </submittedName>
</protein>
<keyword evidence="3" id="KW-1185">Reference proteome</keyword>
<evidence type="ECO:0000313" key="3">
    <source>
        <dbReference type="Proteomes" id="UP000321049"/>
    </source>
</evidence>
<name>A0A511JMR0_9CELL</name>
<dbReference type="PANTHER" id="PTHR35399:SF2">
    <property type="entry name" value="DUF839 DOMAIN-CONTAINING PROTEIN"/>
    <property type="match status" value="1"/>
</dbReference>
<dbReference type="Pfam" id="PF05787">
    <property type="entry name" value="PhoX"/>
    <property type="match status" value="1"/>
</dbReference>
<dbReference type="EMBL" id="BJWH01000016">
    <property type="protein sequence ID" value="GEL99317.1"/>
    <property type="molecule type" value="Genomic_DNA"/>
</dbReference>
<dbReference type="InterPro" id="IPR008557">
    <property type="entry name" value="PhoX"/>
</dbReference>